<proteinExistence type="predicted"/>
<reference evidence="1" key="1">
    <citation type="submission" date="2021-05" db="EMBL/GenBank/DDBJ databases">
        <authorList>
            <person name="Alioto T."/>
            <person name="Alioto T."/>
            <person name="Gomez Garrido J."/>
        </authorList>
    </citation>
    <scope>NUCLEOTIDE SEQUENCE</scope>
</reference>
<accession>A0A8D7ZXW0</accession>
<dbReference type="EMBL" id="HBUE01005645">
    <property type="protein sequence ID" value="CAG6445855.1"/>
    <property type="molecule type" value="Transcribed_RNA"/>
</dbReference>
<name>A0A8D7ZXW0_CULPI</name>
<sequence>MSKRTVRNEITERKFPLTCLFFLVMFNVIIRKRFFFLYTPIHIWRTNRKRERRECARRREIAIESERVTRRNRRGKVGYERRVRNNDQKEQREQRKVGAGCVGEFVFVWLDFFGVD</sequence>
<evidence type="ECO:0000313" key="1">
    <source>
        <dbReference type="EMBL" id="CAG6445855.1"/>
    </source>
</evidence>
<protein>
    <submittedName>
        <fullName evidence="1">(northern house mosquito) hypothetical protein</fullName>
    </submittedName>
</protein>
<dbReference type="AlphaFoldDB" id="A0A8D7ZXW0"/>
<organism evidence="1">
    <name type="scientific">Culex pipiens</name>
    <name type="common">House mosquito</name>
    <dbReference type="NCBI Taxonomy" id="7175"/>
    <lineage>
        <taxon>Eukaryota</taxon>
        <taxon>Metazoa</taxon>
        <taxon>Ecdysozoa</taxon>
        <taxon>Arthropoda</taxon>
        <taxon>Hexapoda</taxon>
        <taxon>Insecta</taxon>
        <taxon>Pterygota</taxon>
        <taxon>Neoptera</taxon>
        <taxon>Endopterygota</taxon>
        <taxon>Diptera</taxon>
        <taxon>Nematocera</taxon>
        <taxon>Culicoidea</taxon>
        <taxon>Culicidae</taxon>
        <taxon>Culicinae</taxon>
        <taxon>Culicini</taxon>
        <taxon>Culex</taxon>
        <taxon>Culex</taxon>
    </lineage>
</organism>